<reference evidence="2" key="1">
    <citation type="journal article" date="2014" name="Science">
        <title>Ancient hybridizations among the ancestral genomes of bread wheat.</title>
        <authorList>
            <consortium name="International Wheat Genome Sequencing Consortium,"/>
            <person name="Marcussen T."/>
            <person name="Sandve S.R."/>
            <person name="Heier L."/>
            <person name="Spannagl M."/>
            <person name="Pfeifer M."/>
            <person name="Jakobsen K.S."/>
            <person name="Wulff B.B."/>
            <person name="Steuernagel B."/>
            <person name="Mayer K.F."/>
            <person name="Olsen O.A."/>
        </authorList>
    </citation>
    <scope>NUCLEOTIDE SEQUENCE [LARGE SCALE GENOMIC DNA]</scope>
    <source>
        <strain evidence="2">cv. AL8/78</strain>
    </source>
</reference>
<dbReference type="EnsemblPlants" id="AET1Gv20242300.6">
    <property type="protein sequence ID" value="AET1Gv20242300.6"/>
    <property type="gene ID" value="AET1Gv20242300"/>
</dbReference>
<accession>A0A452Y081</accession>
<dbReference type="EnsemblPlants" id="AET1Gv20242300.7">
    <property type="protein sequence ID" value="AET1Gv20242300.7"/>
    <property type="gene ID" value="AET1Gv20242300"/>
</dbReference>
<dbReference type="EnsemblPlants" id="AET1Gv20242300.5">
    <property type="protein sequence ID" value="AET1Gv20242300.5"/>
    <property type="gene ID" value="AET1Gv20242300"/>
</dbReference>
<reference evidence="1" key="4">
    <citation type="submission" date="2019-03" db="UniProtKB">
        <authorList>
            <consortium name="EnsemblPlants"/>
        </authorList>
    </citation>
    <scope>IDENTIFICATION</scope>
</reference>
<dbReference type="Gramene" id="AET1Gv20242300.4">
    <property type="protein sequence ID" value="AET1Gv20242300.4"/>
    <property type="gene ID" value="AET1Gv20242300"/>
</dbReference>
<keyword evidence="2" id="KW-1185">Reference proteome</keyword>
<dbReference type="EnsemblPlants" id="AET1Gv20242300.8">
    <property type="protein sequence ID" value="AET1Gv20242300.8"/>
    <property type="gene ID" value="AET1Gv20242300"/>
</dbReference>
<reference evidence="1" key="3">
    <citation type="journal article" date="2017" name="Nature">
        <title>Genome sequence of the progenitor of the wheat D genome Aegilops tauschii.</title>
        <authorList>
            <person name="Luo M.C."/>
            <person name="Gu Y.Q."/>
            <person name="Puiu D."/>
            <person name="Wang H."/>
            <person name="Twardziok S.O."/>
            <person name="Deal K.R."/>
            <person name="Huo N."/>
            <person name="Zhu T."/>
            <person name="Wang L."/>
            <person name="Wang Y."/>
            <person name="McGuire P.E."/>
            <person name="Liu S."/>
            <person name="Long H."/>
            <person name="Ramasamy R.K."/>
            <person name="Rodriguez J.C."/>
            <person name="Van S.L."/>
            <person name="Yuan L."/>
            <person name="Wang Z."/>
            <person name="Xia Z."/>
            <person name="Xiao L."/>
            <person name="Anderson O.D."/>
            <person name="Ouyang S."/>
            <person name="Liang Y."/>
            <person name="Zimin A.V."/>
            <person name="Pertea G."/>
            <person name="Qi P."/>
            <person name="Bennetzen J.L."/>
            <person name="Dai X."/>
            <person name="Dawson M.W."/>
            <person name="Muller H.G."/>
            <person name="Kugler K."/>
            <person name="Rivarola-Duarte L."/>
            <person name="Spannagl M."/>
            <person name="Mayer K.F.X."/>
            <person name="Lu F.H."/>
            <person name="Bevan M.W."/>
            <person name="Leroy P."/>
            <person name="Li P."/>
            <person name="You F.M."/>
            <person name="Sun Q."/>
            <person name="Liu Z."/>
            <person name="Lyons E."/>
            <person name="Wicker T."/>
            <person name="Salzberg S.L."/>
            <person name="Devos K.M."/>
            <person name="Dvorak J."/>
        </authorList>
    </citation>
    <scope>NUCLEOTIDE SEQUENCE [LARGE SCALE GENOMIC DNA]</scope>
    <source>
        <strain evidence="1">cv. AL8/78</strain>
    </source>
</reference>
<protein>
    <submittedName>
        <fullName evidence="1">Uncharacterized protein</fullName>
    </submittedName>
</protein>
<sequence>MHPDLKAYLDDYHARTMARYDAVDKQYALMLKILTGISTPQPACPMATAADGGLTDDSSVPAVVPDTSSSTTKAHETFELNPGASLASIEMVPVTCSTECPTQVVTIASVDEVHAATTTVRLEPAVDLIHQEVVPITTVHATPSICTSTTKVLPPVATTTDVDSKAGVQELDALTVNTTPVTSEVDHTVVHNVSSDLTASTLTRCSTQCTCRHTNLRRYVLHPAATPSRLVLRPQPWPSFWRHYADGNEKRPMPWPSLACSRELNRKHVGLLSQVTSAMNHFSGTLDSLRRPGKYLQSMQLKLPWPSFSSNCPAVSVWLELPKCKLPDEYCTAIDNFASLVTTTIHVVCSLEPIEHQFSVVLE</sequence>
<organism evidence="1 2">
    <name type="scientific">Aegilops tauschii subsp. strangulata</name>
    <name type="common">Goatgrass</name>
    <dbReference type="NCBI Taxonomy" id="200361"/>
    <lineage>
        <taxon>Eukaryota</taxon>
        <taxon>Viridiplantae</taxon>
        <taxon>Streptophyta</taxon>
        <taxon>Embryophyta</taxon>
        <taxon>Tracheophyta</taxon>
        <taxon>Spermatophyta</taxon>
        <taxon>Magnoliopsida</taxon>
        <taxon>Liliopsida</taxon>
        <taxon>Poales</taxon>
        <taxon>Poaceae</taxon>
        <taxon>BOP clade</taxon>
        <taxon>Pooideae</taxon>
        <taxon>Triticodae</taxon>
        <taxon>Triticeae</taxon>
        <taxon>Triticinae</taxon>
        <taxon>Aegilops</taxon>
    </lineage>
</organism>
<dbReference type="EnsemblPlants" id="AET1Gv20242300.1">
    <property type="protein sequence ID" value="AET1Gv20242300.1"/>
    <property type="gene ID" value="AET1Gv20242300"/>
</dbReference>
<dbReference type="EnsemblPlants" id="AET1Gv20242300.4">
    <property type="protein sequence ID" value="AET1Gv20242300.4"/>
    <property type="gene ID" value="AET1Gv20242300"/>
</dbReference>
<dbReference type="EnsemblPlants" id="AET1Gv20242300.3">
    <property type="protein sequence ID" value="AET1Gv20242300.3"/>
    <property type="gene ID" value="AET1Gv20242300"/>
</dbReference>
<dbReference type="Gramene" id="AET1Gv20242300.8">
    <property type="protein sequence ID" value="AET1Gv20242300.8"/>
    <property type="gene ID" value="AET1Gv20242300"/>
</dbReference>
<dbReference type="Gramene" id="AET1Gv20242300.9">
    <property type="protein sequence ID" value="AET1Gv20242300.9"/>
    <property type="gene ID" value="AET1Gv20242300"/>
</dbReference>
<dbReference type="EnsemblPlants" id="AET1Gv20242300.2">
    <property type="protein sequence ID" value="AET1Gv20242300.2"/>
    <property type="gene ID" value="AET1Gv20242300"/>
</dbReference>
<dbReference type="AlphaFoldDB" id="A0A452Y081"/>
<dbReference type="Gramene" id="AET1Gv20242300.6">
    <property type="protein sequence ID" value="AET1Gv20242300.6"/>
    <property type="gene ID" value="AET1Gv20242300"/>
</dbReference>
<dbReference type="Gramene" id="AET1Gv20242300.3">
    <property type="protein sequence ID" value="AET1Gv20242300.3"/>
    <property type="gene ID" value="AET1Gv20242300"/>
</dbReference>
<dbReference type="EnsemblPlants" id="AET1Gv20242300.9">
    <property type="protein sequence ID" value="AET1Gv20242300.9"/>
    <property type="gene ID" value="AET1Gv20242300"/>
</dbReference>
<proteinExistence type="predicted"/>
<reference evidence="2" key="2">
    <citation type="journal article" date="2017" name="Nat. Plants">
        <title>The Aegilops tauschii genome reveals multiple impacts of transposons.</title>
        <authorList>
            <person name="Zhao G."/>
            <person name="Zou C."/>
            <person name="Li K."/>
            <person name="Wang K."/>
            <person name="Li T."/>
            <person name="Gao L."/>
            <person name="Zhang X."/>
            <person name="Wang H."/>
            <person name="Yang Z."/>
            <person name="Liu X."/>
            <person name="Jiang W."/>
            <person name="Mao L."/>
            <person name="Kong X."/>
            <person name="Jiao Y."/>
            <person name="Jia J."/>
        </authorList>
    </citation>
    <scope>NUCLEOTIDE SEQUENCE [LARGE SCALE GENOMIC DNA]</scope>
    <source>
        <strain evidence="2">cv. AL8/78</strain>
    </source>
</reference>
<dbReference type="Gramene" id="AET1Gv20242300.5">
    <property type="protein sequence ID" value="AET1Gv20242300.5"/>
    <property type="gene ID" value="AET1Gv20242300"/>
</dbReference>
<dbReference type="Gramene" id="AET1Gv20242300.7">
    <property type="protein sequence ID" value="AET1Gv20242300.7"/>
    <property type="gene ID" value="AET1Gv20242300"/>
</dbReference>
<dbReference type="Gramene" id="AET1Gv20242300.1">
    <property type="protein sequence ID" value="AET1Gv20242300.1"/>
    <property type="gene ID" value="AET1Gv20242300"/>
</dbReference>
<reference evidence="1" key="5">
    <citation type="journal article" date="2021" name="G3 (Bethesda)">
        <title>Aegilops tauschii genome assembly Aet v5.0 features greater sequence contiguity and improved annotation.</title>
        <authorList>
            <person name="Wang L."/>
            <person name="Zhu T."/>
            <person name="Rodriguez J.C."/>
            <person name="Deal K.R."/>
            <person name="Dubcovsky J."/>
            <person name="McGuire P.E."/>
            <person name="Lux T."/>
            <person name="Spannagl M."/>
            <person name="Mayer K.F.X."/>
            <person name="Baldrich P."/>
            <person name="Meyers B.C."/>
            <person name="Huo N."/>
            <person name="Gu Y.Q."/>
            <person name="Zhou H."/>
            <person name="Devos K.M."/>
            <person name="Bennetzen J.L."/>
            <person name="Unver T."/>
            <person name="Budak H."/>
            <person name="Gulick P.J."/>
            <person name="Galiba G."/>
            <person name="Kalapos B."/>
            <person name="Nelson D.R."/>
            <person name="Li P."/>
            <person name="You F.M."/>
            <person name="Luo M.C."/>
            <person name="Dvorak J."/>
        </authorList>
    </citation>
    <scope>NUCLEOTIDE SEQUENCE [LARGE SCALE GENOMIC DNA]</scope>
    <source>
        <strain evidence="1">cv. AL8/78</strain>
    </source>
</reference>
<evidence type="ECO:0000313" key="1">
    <source>
        <dbReference type="EnsemblPlants" id="AET1Gv20242300.1"/>
    </source>
</evidence>
<dbReference type="Gramene" id="AET1Gv20242300.2">
    <property type="protein sequence ID" value="AET1Gv20242300.2"/>
    <property type="gene ID" value="AET1Gv20242300"/>
</dbReference>
<evidence type="ECO:0000313" key="2">
    <source>
        <dbReference type="Proteomes" id="UP000015105"/>
    </source>
</evidence>
<dbReference type="Proteomes" id="UP000015105">
    <property type="component" value="Chromosome 1D"/>
</dbReference>
<name>A0A452Y081_AEGTS</name>